<evidence type="ECO:0000256" key="1">
    <source>
        <dbReference type="SAM" id="SignalP"/>
    </source>
</evidence>
<gene>
    <name evidence="2" type="ORF">M440DRAFT_314470</name>
</gene>
<evidence type="ECO:0008006" key="4">
    <source>
        <dbReference type="Google" id="ProtNLM"/>
    </source>
</evidence>
<reference evidence="2 3" key="1">
    <citation type="submission" date="2016-07" db="EMBL/GenBank/DDBJ databases">
        <title>Multiple horizontal gene transfer events from other fungi enriched the ability of initially mycotrophic Trichoderma (Ascomycota) to feed on dead plant biomass.</title>
        <authorList>
            <consortium name="DOE Joint Genome Institute"/>
            <person name="Aerts A."/>
            <person name="Atanasova L."/>
            <person name="Chenthamara K."/>
            <person name="Zhang J."/>
            <person name="Grujic M."/>
            <person name="Henrissat B."/>
            <person name="Kuo A."/>
            <person name="Salamov A."/>
            <person name="Lipzen A."/>
            <person name="Labutti K."/>
            <person name="Barry K."/>
            <person name="Miao Y."/>
            <person name="Rahimi M.J."/>
            <person name="Shen Q."/>
            <person name="Grigoriev I.V."/>
            <person name="Kubicek C.P."/>
            <person name="Druzhinina I.S."/>
        </authorList>
    </citation>
    <scope>NUCLEOTIDE SEQUENCE [LARGE SCALE GENOMIC DNA]</scope>
    <source>
        <strain evidence="2 3">ATCC 18648</strain>
    </source>
</reference>
<accession>A0A2T4C3H4</accession>
<dbReference type="EMBL" id="KZ679132">
    <property type="protein sequence ID" value="PTB76129.1"/>
    <property type="molecule type" value="Genomic_DNA"/>
</dbReference>
<feature type="signal peptide" evidence="1">
    <location>
        <begin position="1"/>
        <end position="20"/>
    </location>
</feature>
<feature type="chain" id="PRO_5015512281" description="Secreted protein" evidence="1">
    <location>
        <begin position="21"/>
        <end position="106"/>
    </location>
</feature>
<keyword evidence="3" id="KW-1185">Reference proteome</keyword>
<organism evidence="2 3">
    <name type="scientific">Trichoderma longibrachiatum ATCC 18648</name>
    <dbReference type="NCBI Taxonomy" id="983965"/>
    <lineage>
        <taxon>Eukaryota</taxon>
        <taxon>Fungi</taxon>
        <taxon>Dikarya</taxon>
        <taxon>Ascomycota</taxon>
        <taxon>Pezizomycotina</taxon>
        <taxon>Sordariomycetes</taxon>
        <taxon>Hypocreomycetidae</taxon>
        <taxon>Hypocreales</taxon>
        <taxon>Hypocreaceae</taxon>
        <taxon>Trichoderma</taxon>
    </lineage>
</organism>
<dbReference type="Proteomes" id="UP000240760">
    <property type="component" value="Unassembled WGS sequence"/>
</dbReference>
<evidence type="ECO:0000313" key="3">
    <source>
        <dbReference type="Proteomes" id="UP000240760"/>
    </source>
</evidence>
<sequence>MSTWTLTALLCSSSSGPALSLPSFLEMFFLLCRFPFYNTRYIFCYISEYRYPAPSVFYLFSPTIIFPPSRRAGRHLFKHIHTHFQRLTTLLDGQTQTQPAFFTCFG</sequence>
<proteinExistence type="predicted"/>
<keyword evidence="1" id="KW-0732">Signal</keyword>
<name>A0A2T4C3H4_TRILO</name>
<evidence type="ECO:0000313" key="2">
    <source>
        <dbReference type="EMBL" id="PTB76129.1"/>
    </source>
</evidence>
<protein>
    <recommendedName>
        <fullName evidence="4">Secreted protein</fullName>
    </recommendedName>
</protein>
<dbReference type="AlphaFoldDB" id="A0A2T4C3H4"/>